<accession>A0A1I1DWK7</accession>
<dbReference type="AlphaFoldDB" id="A0A1I1DWK7"/>
<name>A0A1I1DWK7_BREAD</name>
<dbReference type="Proteomes" id="UP000240042">
    <property type="component" value="Unassembled WGS sequence"/>
</dbReference>
<evidence type="ECO:0000313" key="10">
    <source>
        <dbReference type="EMBL" id="SFB77090.1"/>
    </source>
</evidence>
<reference evidence="11" key="1">
    <citation type="submission" date="2016-10" db="EMBL/GenBank/DDBJ databases">
        <authorList>
            <person name="Varghese N."/>
            <person name="Submissions S."/>
        </authorList>
    </citation>
    <scope>NUCLEOTIDE SEQUENCE [LARGE SCALE GENOMIC DNA]</scope>
    <source>
        <strain evidence="11">ATCC 43811</strain>
    </source>
</reference>
<comment type="subcellular location">
    <subcellularLocation>
        <location evidence="1">Membrane</location>
        <topology evidence="1">Multi-pass membrane protein</topology>
    </subcellularLocation>
</comment>
<evidence type="ECO:0000256" key="5">
    <source>
        <dbReference type="ARBA" id="ARBA00023136"/>
    </source>
</evidence>
<feature type="transmembrane region" description="Helical" evidence="8">
    <location>
        <begin position="123"/>
        <end position="145"/>
    </location>
</feature>
<protein>
    <recommendedName>
        <fullName evidence="6">ATP synthase F(0) sector subunit c</fullName>
    </recommendedName>
    <alternativeName>
        <fullName evidence="7">F-type ATPase subunit c</fullName>
    </alternativeName>
</protein>
<comment type="similarity">
    <text evidence="2">Belongs to the ATPase C chain family.</text>
</comment>
<gene>
    <name evidence="10" type="ORF">SAMN02745150_00726</name>
</gene>
<feature type="transmembrane region" description="Helical" evidence="8">
    <location>
        <begin position="37"/>
        <end position="59"/>
    </location>
</feature>
<keyword evidence="4 8" id="KW-1133">Transmembrane helix</keyword>
<dbReference type="InterPro" id="IPR002379">
    <property type="entry name" value="ATPase_proteolipid_c-like_dom"/>
</dbReference>
<organism evidence="10 11">
    <name type="scientific">Brevinema andersonii</name>
    <dbReference type="NCBI Taxonomy" id="34097"/>
    <lineage>
        <taxon>Bacteria</taxon>
        <taxon>Pseudomonadati</taxon>
        <taxon>Spirochaetota</taxon>
        <taxon>Spirochaetia</taxon>
        <taxon>Brevinematales</taxon>
        <taxon>Brevinemataceae</taxon>
        <taxon>Brevinema</taxon>
    </lineage>
</organism>
<dbReference type="Pfam" id="PF00137">
    <property type="entry name" value="ATP-synt_C"/>
    <property type="match status" value="1"/>
</dbReference>
<dbReference type="InterPro" id="IPR000454">
    <property type="entry name" value="ATP_synth_F0_csu"/>
</dbReference>
<dbReference type="Gene3D" id="1.20.120.610">
    <property type="entry name" value="lithium bound rotor ring of v- atpase"/>
    <property type="match status" value="1"/>
</dbReference>
<evidence type="ECO:0000256" key="8">
    <source>
        <dbReference type="SAM" id="Phobius"/>
    </source>
</evidence>
<evidence type="ECO:0000313" key="11">
    <source>
        <dbReference type="Proteomes" id="UP000240042"/>
    </source>
</evidence>
<dbReference type="PRINTS" id="PR00124">
    <property type="entry name" value="ATPASEC"/>
</dbReference>
<evidence type="ECO:0000256" key="2">
    <source>
        <dbReference type="ARBA" id="ARBA00006704"/>
    </source>
</evidence>
<dbReference type="SUPFAM" id="SSF81333">
    <property type="entry name" value="F1F0 ATP synthase subunit C"/>
    <property type="match status" value="1"/>
</dbReference>
<dbReference type="GO" id="GO:0015078">
    <property type="term" value="F:proton transmembrane transporter activity"/>
    <property type="evidence" value="ECO:0007669"/>
    <property type="project" value="InterPro"/>
</dbReference>
<dbReference type="GO" id="GO:0015986">
    <property type="term" value="P:proton motive force-driven ATP synthesis"/>
    <property type="evidence" value="ECO:0007669"/>
    <property type="project" value="InterPro"/>
</dbReference>
<evidence type="ECO:0000256" key="6">
    <source>
        <dbReference type="ARBA" id="ARBA00032200"/>
    </source>
</evidence>
<sequence>MIVGFTLFAVICFVCLIGLGLHIKINQNFLSVYAAKSILGGVVGFFFIILALATAYVFLGISPIFAAEPVTNSVSESAYGLGFLGAGLSVGLACIGAGIATGMATSAGIGAVSDNPKMLGQSLLFVGLSEGIAIYGLIIAIMILGRLA</sequence>
<dbReference type="EMBL" id="FOKY01000003">
    <property type="protein sequence ID" value="SFB77090.1"/>
    <property type="molecule type" value="Genomic_DNA"/>
</dbReference>
<evidence type="ECO:0000259" key="9">
    <source>
        <dbReference type="Pfam" id="PF00137"/>
    </source>
</evidence>
<feature type="domain" description="V-ATPase proteolipid subunit C-like" evidence="9">
    <location>
        <begin position="84"/>
        <end position="143"/>
    </location>
</feature>
<feature type="transmembrane region" description="Helical" evidence="8">
    <location>
        <begin position="79"/>
        <end position="102"/>
    </location>
</feature>
<evidence type="ECO:0000256" key="7">
    <source>
        <dbReference type="ARBA" id="ARBA00032887"/>
    </source>
</evidence>
<dbReference type="CDD" id="cd18120">
    <property type="entry name" value="ATP-synt_Vo_Ao_c"/>
    <property type="match status" value="1"/>
</dbReference>
<keyword evidence="5 8" id="KW-0472">Membrane</keyword>
<evidence type="ECO:0000256" key="3">
    <source>
        <dbReference type="ARBA" id="ARBA00022692"/>
    </source>
</evidence>
<dbReference type="STRING" id="34097.SAMN02745150_00726"/>
<feature type="transmembrane region" description="Helical" evidence="8">
    <location>
        <begin position="6"/>
        <end position="25"/>
    </location>
</feature>
<keyword evidence="3 8" id="KW-0812">Transmembrane</keyword>
<dbReference type="GO" id="GO:0033177">
    <property type="term" value="C:proton-transporting two-sector ATPase complex, proton-transporting domain"/>
    <property type="evidence" value="ECO:0007669"/>
    <property type="project" value="InterPro"/>
</dbReference>
<evidence type="ECO:0000256" key="4">
    <source>
        <dbReference type="ARBA" id="ARBA00022989"/>
    </source>
</evidence>
<dbReference type="RefSeq" id="WP_092318724.1">
    <property type="nucleotide sequence ID" value="NZ_FOKY01000003.1"/>
</dbReference>
<evidence type="ECO:0000256" key="1">
    <source>
        <dbReference type="ARBA" id="ARBA00004141"/>
    </source>
</evidence>
<proteinExistence type="inferred from homology"/>
<keyword evidence="11" id="KW-1185">Reference proteome</keyword>
<dbReference type="GO" id="GO:0045259">
    <property type="term" value="C:proton-transporting ATP synthase complex"/>
    <property type="evidence" value="ECO:0007669"/>
    <property type="project" value="InterPro"/>
</dbReference>
<dbReference type="InterPro" id="IPR035921">
    <property type="entry name" value="F/V-ATP_Csub_sf"/>
</dbReference>